<dbReference type="RefSeq" id="WP_149385611.1">
    <property type="nucleotide sequence ID" value="NZ_VTRU01000001.1"/>
</dbReference>
<organism evidence="1 2">
    <name type="scientific">Chryseobacterium panacisoli</name>
    <dbReference type="NCBI Taxonomy" id="1807141"/>
    <lineage>
        <taxon>Bacteria</taxon>
        <taxon>Pseudomonadati</taxon>
        <taxon>Bacteroidota</taxon>
        <taxon>Flavobacteriia</taxon>
        <taxon>Flavobacteriales</taxon>
        <taxon>Weeksellaceae</taxon>
        <taxon>Chryseobacterium group</taxon>
        <taxon>Chryseobacterium</taxon>
    </lineage>
</organism>
<accession>A0A5D8ZU27</accession>
<dbReference type="Proteomes" id="UP000323884">
    <property type="component" value="Unassembled WGS sequence"/>
</dbReference>
<reference evidence="1 2" key="1">
    <citation type="submission" date="2019-08" db="EMBL/GenBank/DDBJ databases">
        <title>Draft genome sequence of Chryseobacterium sp. Gsoil 183.</title>
        <authorList>
            <person name="Im W.-T."/>
        </authorList>
    </citation>
    <scope>NUCLEOTIDE SEQUENCE [LARGE SCALE GENOMIC DNA]</scope>
    <source>
        <strain evidence="1 2">Gsoil 183</strain>
        <plasmid evidence="1">unnamed1</plasmid>
    </source>
</reference>
<sequence length="79" mass="9424">MKNLTPLNISRKYPTDRNSIALISLNDEQYNNLKERHIEKINMELKHVRDKTIVACLTKCYNVLNATENKFTEMEENYY</sequence>
<keyword evidence="1" id="KW-0614">Plasmid</keyword>
<evidence type="ECO:0000313" key="1">
    <source>
        <dbReference type="EMBL" id="TZF98428.1"/>
    </source>
</evidence>
<dbReference type="AlphaFoldDB" id="A0A5D8ZU27"/>
<evidence type="ECO:0000313" key="2">
    <source>
        <dbReference type="Proteomes" id="UP000323884"/>
    </source>
</evidence>
<gene>
    <name evidence="1" type="ORF">FW781_00410</name>
</gene>
<proteinExistence type="predicted"/>
<keyword evidence="2" id="KW-1185">Reference proteome</keyword>
<name>A0A5D8ZU27_9FLAO</name>
<dbReference type="EMBL" id="VTRU01000001">
    <property type="protein sequence ID" value="TZF98428.1"/>
    <property type="molecule type" value="Genomic_DNA"/>
</dbReference>
<geneLocation type="plasmid" evidence="1">
    <name>unnamed1</name>
</geneLocation>
<comment type="caution">
    <text evidence="1">The sequence shown here is derived from an EMBL/GenBank/DDBJ whole genome shotgun (WGS) entry which is preliminary data.</text>
</comment>
<protein>
    <submittedName>
        <fullName evidence="1">Uncharacterized protein</fullName>
    </submittedName>
</protein>